<gene>
    <name evidence="5" type="ORF">Thethe_01951</name>
</gene>
<dbReference type="EC" id="1.17.4.2" evidence="5"/>
<evidence type="ECO:0000313" key="6">
    <source>
        <dbReference type="Proteomes" id="UP000010845"/>
    </source>
</evidence>
<evidence type="ECO:0000256" key="1">
    <source>
        <dbReference type="ARBA" id="ARBA00022741"/>
    </source>
</evidence>
<dbReference type="CDD" id="cd01675">
    <property type="entry name" value="RNR_III"/>
    <property type="match status" value="1"/>
</dbReference>
<dbReference type="InterPro" id="IPR012833">
    <property type="entry name" value="NrdD"/>
</dbReference>
<evidence type="ECO:0000313" key="5">
    <source>
        <dbReference type="EMBL" id="AGB19559.1"/>
    </source>
</evidence>
<accession>L0ILB5</accession>
<dbReference type="NCBIfam" id="TIGR02487">
    <property type="entry name" value="NrdD"/>
    <property type="match status" value="1"/>
</dbReference>
<organism evidence="5 6">
    <name type="scientific">Thermoanaerobacterium thermosaccharolyticum M0795</name>
    <dbReference type="NCBI Taxonomy" id="698948"/>
    <lineage>
        <taxon>Bacteria</taxon>
        <taxon>Bacillati</taxon>
        <taxon>Bacillota</taxon>
        <taxon>Clostridia</taxon>
        <taxon>Thermoanaerobacterales</taxon>
        <taxon>Thermoanaerobacteraceae</taxon>
        <taxon>Thermoanaerobacterium</taxon>
    </lineage>
</organism>
<dbReference type="GO" id="GO:0031250">
    <property type="term" value="C:anaerobic ribonucleoside-triphosphate reductase complex"/>
    <property type="evidence" value="ECO:0007669"/>
    <property type="project" value="TreeGrafter"/>
</dbReference>
<feature type="domain" description="ATP-cone" evidence="4">
    <location>
        <begin position="5"/>
        <end position="96"/>
    </location>
</feature>
<dbReference type="GO" id="GO:0006260">
    <property type="term" value="P:DNA replication"/>
    <property type="evidence" value="ECO:0007669"/>
    <property type="project" value="InterPro"/>
</dbReference>
<dbReference type="PANTHER" id="PTHR21075:SF0">
    <property type="entry name" value="ANAEROBIC RIBONUCLEOSIDE-TRIPHOSPHATE REDUCTASE"/>
    <property type="match status" value="1"/>
</dbReference>
<dbReference type="GO" id="GO:0004748">
    <property type="term" value="F:ribonucleoside-diphosphate reductase activity, thioredoxin disulfide as acceptor"/>
    <property type="evidence" value="ECO:0007669"/>
    <property type="project" value="TreeGrafter"/>
</dbReference>
<dbReference type="GO" id="GO:0009265">
    <property type="term" value="P:2'-deoxyribonucleotide biosynthetic process"/>
    <property type="evidence" value="ECO:0007669"/>
    <property type="project" value="TreeGrafter"/>
</dbReference>
<dbReference type="HOGENOM" id="CLU_002707_0_2_9"/>
<dbReference type="NCBIfam" id="NF006126">
    <property type="entry name" value="PRK08270.1"/>
    <property type="match status" value="1"/>
</dbReference>
<dbReference type="KEGG" id="tto:Thethe_01951"/>
<dbReference type="PANTHER" id="PTHR21075">
    <property type="entry name" value="ANAEROBIC RIBONUCLEOSIDE-TRIPHOSPHATE REDUCTASE"/>
    <property type="match status" value="1"/>
</dbReference>
<dbReference type="Pfam" id="PF03477">
    <property type="entry name" value="ATP-cone"/>
    <property type="match status" value="1"/>
</dbReference>
<dbReference type="GO" id="GO:0008998">
    <property type="term" value="F:ribonucleoside-triphosphate reductase (thioredoxin) activity"/>
    <property type="evidence" value="ECO:0007669"/>
    <property type="project" value="UniProtKB-EC"/>
</dbReference>
<evidence type="ECO:0000256" key="2">
    <source>
        <dbReference type="ARBA" id="ARBA00022840"/>
    </source>
</evidence>
<dbReference type="Proteomes" id="UP000010845">
    <property type="component" value="Chromosome"/>
</dbReference>
<name>L0ILB5_THETR</name>
<dbReference type="PROSITE" id="PS51161">
    <property type="entry name" value="ATP_CONE"/>
    <property type="match status" value="1"/>
</dbReference>
<dbReference type="InterPro" id="IPR005144">
    <property type="entry name" value="ATP-cone_dom"/>
</dbReference>
<keyword evidence="2 3" id="KW-0067">ATP-binding</keyword>
<dbReference type="PATRIC" id="fig|698948.3.peg.1949"/>
<dbReference type="AlphaFoldDB" id="L0ILB5"/>
<dbReference type="RefSeq" id="WP_015312059.1">
    <property type="nucleotide sequence ID" value="NC_019970.1"/>
</dbReference>
<dbReference type="Pfam" id="PF13597">
    <property type="entry name" value="NRDD"/>
    <property type="match status" value="1"/>
</dbReference>
<dbReference type="GO" id="GO:0005524">
    <property type="term" value="F:ATP binding"/>
    <property type="evidence" value="ECO:0007669"/>
    <property type="project" value="UniProtKB-UniRule"/>
</dbReference>
<protein>
    <submittedName>
        <fullName evidence="5">Ribonucleoside-triphosphate reductase class III catalytic subunit</fullName>
        <ecNumber evidence="5">1.17.4.2</ecNumber>
    </submittedName>
</protein>
<reference evidence="5 6" key="1">
    <citation type="submission" date="2012-03" db="EMBL/GenBank/DDBJ databases">
        <title>Complete sequence of chromosome of Thermoanaerobacterium thermosaccharolyticum M0795.</title>
        <authorList>
            <consortium name="US DOE Joint Genome Institute"/>
            <person name="Lucas S."/>
            <person name="Han J."/>
            <person name="Lapidus A."/>
            <person name="Cheng J.-F."/>
            <person name="Goodwin L."/>
            <person name="Pitluck S."/>
            <person name="Peters L."/>
            <person name="Teshima H."/>
            <person name="Detter J.C."/>
            <person name="Han C."/>
            <person name="Tapia R."/>
            <person name="Land M."/>
            <person name="Hauser L."/>
            <person name="Kyrpides N."/>
            <person name="Ivanova N."/>
            <person name="Pagani I."/>
            <person name="Feinberg L."/>
            <person name="Folden J."/>
            <person name="Hogsett D."/>
            <person name="Shaw J."/>
            <person name="Woyke T."/>
        </authorList>
    </citation>
    <scope>NUCLEOTIDE SEQUENCE [LARGE SCALE GENOMIC DNA]</scope>
    <source>
        <strain evidence="5 6">M0795</strain>
    </source>
</reference>
<proteinExistence type="predicted"/>
<sequence length="692" mass="79916">MENIMKVIKRNGMEEEFNKEKIANAIYKAFKAVDEGEYHEAIMIADEVTKYIEENFDGHANVEQIQDIVEQFLIRGGFAKAAKAYILYRKQHQDIREFKNMFMDIEKMVDEYIGKLDWRVNENSNMSYSLQGLNNHIASTITANYWLNKIYPKEVRDAHVNGDLHIHDLSLLSVYCCGWDLKDLLISGFTGVEGKVQSKPPKHFRSALGQIVNFFYTLQGEAAGAQAFSNFDTYLAPFIYYDKLSYKEVKQSLQEFIFNINVPTRVGFQTPFTNITMDLVVPDILADEPVIIGGKPMNRTYKEFQKEMDMLNMAFAEVMMEGDANGRIFTFPIPTYNITKDFDWESPVIDKIMEMTAKYGLPYFSNFVNSDLNPEDARSMCCRLRLDNRELRKRGGGLFGANPLTGSIGVVTINMPRIGFLSKTKEEFFKRLEKQMDTARKSLEIKRKVLEKMTEMGLYPYSKFYLRDIKKRFGSYWQNHFNTIGLIGMNEALLNFMGVGITSDEGRNFAIEVLDFMRHKLEEYQMESNYLYNLEASPAEGASYRLAKKDKELYKGIIVAGDDVPYYTNSTQLPVDFTEDIFTALDLQDELQTKYTGGTVFHGFIGESISDPKVCKELVKKIAYNYRLPYYTITPTFSICDNHGYISGEHFNCPQCGNECEVYSRVVGYYRPLQNWNEGKKKEFADRKEFVI</sequence>
<dbReference type="EMBL" id="CP003066">
    <property type="protein sequence ID" value="AGB19559.1"/>
    <property type="molecule type" value="Genomic_DNA"/>
</dbReference>
<keyword evidence="5" id="KW-0560">Oxidoreductase</keyword>
<evidence type="ECO:0000256" key="3">
    <source>
        <dbReference type="PROSITE-ProRule" id="PRU00492"/>
    </source>
</evidence>
<dbReference type="Gene3D" id="3.20.70.20">
    <property type="match status" value="1"/>
</dbReference>
<dbReference type="SUPFAM" id="SSF51998">
    <property type="entry name" value="PFL-like glycyl radical enzymes"/>
    <property type="match status" value="1"/>
</dbReference>
<keyword evidence="1 3" id="KW-0547">Nucleotide-binding</keyword>
<evidence type="ECO:0000259" key="4">
    <source>
        <dbReference type="PROSITE" id="PS51161"/>
    </source>
</evidence>